<reference evidence="1" key="3">
    <citation type="submission" date="2022-06" db="UniProtKB">
        <authorList>
            <consortium name="EnsemblPlants"/>
        </authorList>
    </citation>
    <scope>IDENTIFICATION</scope>
</reference>
<evidence type="ECO:0000313" key="2">
    <source>
        <dbReference type="Proteomes" id="UP000015106"/>
    </source>
</evidence>
<dbReference type="Proteomes" id="UP000015106">
    <property type="component" value="Chromosome 1"/>
</dbReference>
<reference evidence="1" key="2">
    <citation type="submission" date="2018-03" db="EMBL/GenBank/DDBJ databases">
        <title>The Triticum urartu genome reveals the dynamic nature of wheat genome evolution.</title>
        <authorList>
            <person name="Ling H."/>
            <person name="Ma B."/>
            <person name="Shi X."/>
            <person name="Liu H."/>
            <person name="Dong L."/>
            <person name="Sun H."/>
            <person name="Cao Y."/>
            <person name="Gao Q."/>
            <person name="Zheng S."/>
            <person name="Li Y."/>
            <person name="Yu Y."/>
            <person name="Du H."/>
            <person name="Qi M."/>
            <person name="Li Y."/>
            <person name="Yu H."/>
            <person name="Cui Y."/>
            <person name="Wang N."/>
            <person name="Chen C."/>
            <person name="Wu H."/>
            <person name="Zhao Y."/>
            <person name="Zhang J."/>
            <person name="Li Y."/>
            <person name="Zhou W."/>
            <person name="Zhang B."/>
            <person name="Hu W."/>
            <person name="Eijk M."/>
            <person name="Tang J."/>
            <person name="Witsenboer H."/>
            <person name="Zhao S."/>
            <person name="Li Z."/>
            <person name="Zhang A."/>
            <person name="Wang D."/>
            <person name="Liang C."/>
        </authorList>
    </citation>
    <scope>NUCLEOTIDE SEQUENCE [LARGE SCALE GENOMIC DNA]</scope>
    <source>
        <strain evidence="1">cv. G1812</strain>
    </source>
</reference>
<dbReference type="EnsemblPlants" id="TuG1812G0100001173.01.T01">
    <property type="protein sequence ID" value="TuG1812G0100001173.01.T01.cds322732"/>
    <property type="gene ID" value="TuG1812G0100001173.01"/>
</dbReference>
<evidence type="ECO:0000313" key="1">
    <source>
        <dbReference type="EnsemblPlants" id="TuG1812G0100001173.01.T01.cds322732"/>
    </source>
</evidence>
<organism evidence="1 2">
    <name type="scientific">Triticum urartu</name>
    <name type="common">Red wild einkorn</name>
    <name type="synonym">Crithodium urartu</name>
    <dbReference type="NCBI Taxonomy" id="4572"/>
    <lineage>
        <taxon>Eukaryota</taxon>
        <taxon>Viridiplantae</taxon>
        <taxon>Streptophyta</taxon>
        <taxon>Embryophyta</taxon>
        <taxon>Tracheophyta</taxon>
        <taxon>Spermatophyta</taxon>
        <taxon>Magnoliopsida</taxon>
        <taxon>Liliopsida</taxon>
        <taxon>Poales</taxon>
        <taxon>Poaceae</taxon>
        <taxon>BOP clade</taxon>
        <taxon>Pooideae</taxon>
        <taxon>Triticodae</taxon>
        <taxon>Triticeae</taxon>
        <taxon>Triticinae</taxon>
        <taxon>Triticum</taxon>
    </lineage>
</organism>
<proteinExistence type="predicted"/>
<protein>
    <submittedName>
        <fullName evidence="1">Uncharacterized protein</fullName>
    </submittedName>
</protein>
<keyword evidence="2" id="KW-1185">Reference proteome</keyword>
<dbReference type="Gramene" id="TuG1812G0100001173.01.T01">
    <property type="protein sequence ID" value="TuG1812G0100001173.01.T01.cds322732"/>
    <property type="gene ID" value="TuG1812G0100001173.01"/>
</dbReference>
<dbReference type="Gene3D" id="1.50.10.20">
    <property type="match status" value="1"/>
</dbReference>
<sequence>DRHLISAPSQSPKRARICAPAPVRPIGARRGEREAFSFHDRRPPEMGDQEEELAGFARVRPAAFLEVMSSELPDGYATQEVNHLTLAYFAVAGLSLLRELDRVS</sequence>
<dbReference type="AlphaFoldDB" id="A0A8R7NZR3"/>
<reference evidence="2" key="1">
    <citation type="journal article" date="2013" name="Nature">
        <title>Draft genome of the wheat A-genome progenitor Triticum urartu.</title>
        <authorList>
            <person name="Ling H.Q."/>
            <person name="Zhao S."/>
            <person name="Liu D."/>
            <person name="Wang J."/>
            <person name="Sun H."/>
            <person name="Zhang C."/>
            <person name="Fan H."/>
            <person name="Li D."/>
            <person name="Dong L."/>
            <person name="Tao Y."/>
            <person name="Gao C."/>
            <person name="Wu H."/>
            <person name="Li Y."/>
            <person name="Cui Y."/>
            <person name="Guo X."/>
            <person name="Zheng S."/>
            <person name="Wang B."/>
            <person name="Yu K."/>
            <person name="Liang Q."/>
            <person name="Yang W."/>
            <person name="Lou X."/>
            <person name="Chen J."/>
            <person name="Feng M."/>
            <person name="Jian J."/>
            <person name="Zhang X."/>
            <person name="Luo G."/>
            <person name="Jiang Y."/>
            <person name="Liu J."/>
            <person name="Wang Z."/>
            <person name="Sha Y."/>
            <person name="Zhang B."/>
            <person name="Wu H."/>
            <person name="Tang D."/>
            <person name="Shen Q."/>
            <person name="Xue P."/>
            <person name="Zou S."/>
            <person name="Wang X."/>
            <person name="Liu X."/>
            <person name="Wang F."/>
            <person name="Yang Y."/>
            <person name="An X."/>
            <person name="Dong Z."/>
            <person name="Zhang K."/>
            <person name="Zhang X."/>
            <person name="Luo M.C."/>
            <person name="Dvorak J."/>
            <person name="Tong Y."/>
            <person name="Wang J."/>
            <person name="Yang H."/>
            <person name="Li Z."/>
            <person name="Wang D."/>
            <person name="Zhang A."/>
            <person name="Wang J."/>
        </authorList>
    </citation>
    <scope>NUCLEOTIDE SEQUENCE</scope>
    <source>
        <strain evidence="2">cv. G1812</strain>
    </source>
</reference>
<accession>A0A8R7NZR3</accession>
<name>A0A8R7NZR3_TRIUA</name>